<evidence type="ECO:0000313" key="5">
    <source>
        <dbReference type="Proteomes" id="UP001575652"/>
    </source>
</evidence>
<name>A0ABV4UNR3_9MICC</name>
<evidence type="ECO:0000256" key="1">
    <source>
        <dbReference type="ARBA" id="ARBA00022679"/>
    </source>
</evidence>
<sequence length="442" mass="46586">MRAPLTGDRGPRPLRVLFEGLWWFDGPDSNRQVLRDIVRAWAEAFPDDEAHLVVPRRQAERVRAEAPPAVTVHGTRFSQHGLGCLLGVGWLARRLRTDAVLTHNFPTLVGPRPTVFLHDLIFESNPEWFTRAERAYLRVISLTIGRARSVVTSSGTEAARIRRLHPGLDVTPVGLAAPSDLTGAEPRPPAGGPLPGVQLSGGPASGLRPGGFHLAVGRLNARKNLGFAIRVADAAGWITPDRPLAVVGSRSGLAEDACPVEAGGPADGTGRADGRGPVNGAGPADHRHPADGLARLRELRDRGAVVFLGRVDPGELAWLYRGALSLIYTSRDEGFGMPPVEAMAFGCPVVASDIPVLREVTGGHAAVVLPLGDEAAAAAALRAAGPEHLRAAGTAGREHALRSYAWEDTARRIRAAMVRGLGDDGAARPAPLAAGAREAGTP</sequence>
<feature type="domain" description="Glycosyl transferase family 1" evidence="3">
    <location>
        <begin position="215"/>
        <end position="382"/>
    </location>
</feature>
<dbReference type="CDD" id="cd03809">
    <property type="entry name" value="GT4_MtfB-like"/>
    <property type="match status" value="1"/>
</dbReference>
<dbReference type="Proteomes" id="UP001575652">
    <property type="component" value="Unassembled WGS sequence"/>
</dbReference>
<accession>A0ABV4UNR3</accession>
<dbReference type="Pfam" id="PF00534">
    <property type="entry name" value="Glycos_transf_1"/>
    <property type="match status" value="1"/>
</dbReference>
<dbReference type="EMBL" id="JBHDLJ010000003">
    <property type="protein sequence ID" value="MFB0833902.1"/>
    <property type="molecule type" value="Genomic_DNA"/>
</dbReference>
<organism evidence="4 5">
    <name type="scientific">Arthrobacter halodurans</name>
    <dbReference type="NCBI Taxonomy" id="516699"/>
    <lineage>
        <taxon>Bacteria</taxon>
        <taxon>Bacillati</taxon>
        <taxon>Actinomycetota</taxon>
        <taxon>Actinomycetes</taxon>
        <taxon>Micrococcales</taxon>
        <taxon>Micrococcaceae</taxon>
        <taxon>Arthrobacter</taxon>
    </lineage>
</organism>
<reference evidence="4 5" key="1">
    <citation type="submission" date="2024-09" db="EMBL/GenBank/DDBJ databases">
        <authorList>
            <person name="Salinas-Garcia M.A."/>
            <person name="Prieme A."/>
        </authorList>
    </citation>
    <scope>NUCLEOTIDE SEQUENCE [LARGE SCALE GENOMIC DNA]</scope>
    <source>
        <strain evidence="4 5">DSM 21081</strain>
    </source>
</reference>
<keyword evidence="5" id="KW-1185">Reference proteome</keyword>
<feature type="region of interest" description="Disordered" evidence="2">
    <location>
        <begin position="262"/>
        <end position="290"/>
    </location>
</feature>
<dbReference type="SUPFAM" id="SSF53756">
    <property type="entry name" value="UDP-Glycosyltransferase/glycogen phosphorylase"/>
    <property type="match status" value="1"/>
</dbReference>
<protein>
    <submittedName>
        <fullName evidence="4">Glycosyltransferase family 4 protein</fullName>
    </submittedName>
</protein>
<evidence type="ECO:0000256" key="2">
    <source>
        <dbReference type="SAM" id="MobiDB-lite"/>
    </source>
</evidence>
<evidence type="ECO:0000259" key="3">
    <source>
        <dbReference type="Pfam" id="PF00534"/>
    </source>
</evidence>
<dbReference type="Gene3D" id="3.40.50.2000">
    <property type="entry name" value="Glycogen Phosphorylase B"/>
    <property type="match status" value="1"/>
</dbReference>
<dbReference type="PANTHER" id="PTHR46401:SF2">
    <property type="entry name" value="GLYCOSYLTRANSFERASE WBBK-RELATED"/>
    <property type="match status" value="1"/>
</dbReference>
<comment type="caution">
    <text evidence="4">The sequence shown here is derived from an EMBL/GenBank/DDBJ whole genome shotgun (WGS) entry which is preliminary data.</text>
</comment>
<evidence type="ECO:0000313" key="4">
    <source>
        <dbReference type="EMBL" id="MFB0833902.1"/>
    </source>
</evidence>
<dbReference type="PANTHER" id="PTHR46401">
    <property type="entry name" value="GLYCOSYLTRANSFERASE WBBK-RELATED"/>
    <property type="match status" value="1"/>
</dbReference>
<keyword evidence="1" id="KW-0808">Transferase</keyword>
<dbReference type="RefSeq" id="WP_373971080.1">
    <property type="nucleotide sequence ID" value="NZ_JBHDLJ010000003.1"/>
</dbReference>
<gene>
    <name evidence="4" type="ORF">ACETWP_04810</name>
</gene>
<dbReference type="InterPro" id="IPR001296">
    <property type="entry name" value="Glyco_trans_1"/>
</dbReference>
<proteinExistence type="predicted"/>